<dbReference type="Pfam" id="PF06916">
    <property type="entry name" value="FAM210A-B_dom"/>
    <property type="match status" value="1"/>
</dbReference>
<reference evidence="4" key="1">
    <citation type="submission" date="2023-10" db="EMBL/GenBank/DDBJ databases">
        <title>Genome assemblies of two species of porcelain crab, Petrolisthes cinctipes and Petrolisthes manimaculis (Anomura: Porcellanidae).</title>
        <authorList>
            <person name="Angst P."/>
        </authorList>
    </citation>
    <scope>NUCLEOTIDE SEQUENCE</scope>
    <source>
        <strain evidence="4">PB745_01</strain>
        <tissue evidence="4">Gill</tissue>
    </source>
</reference>
<comment type="caution">
    <text evidence="4">The sequence shown here is derived from an EMBL/GenBank/DDBJ whole genome shotgun (WGS) entry which is preliminary data.</text>
</comment>
<dbReference type="AlphaFoldDB" id="A0AAE1FPP9"/>
<evidence type="ECO:0000313" key="4">
    <source>
        <dbReference type="EMBL" id="KAK3876992.1"/>
    </source>
</evidence>
<feature type="region of interest" description="Disordered" evidence="1">
    <location>
        <begin position="344"/>
        <end position="385"/>
    </location>
</feature>
<gene>
    <name evidence="4" type="ORF">Pcinc_018273</name>
</gene>
<keyword evidence="5" id="KW-1185">Reference proteome</keyword>
<keyword evidence="2" id="KW-0812">Transmembrane</keyword>
<organism evidence="4 5">
    <name type="scientific">Petrolisthes cinctipes</name>
    <name type="common">Flat porcelain crab</name>
    <dbReference type="NCBI Taxonomy" id="88211"/>
    <lineage>
        <taxon>Eukaryota</taxon>
        <taxon>Metazoa</taxon>
        <taxon>Ecdysozoa</taxon>
        <taxon>Arthropoda</taxon>
        <taxon>Crustacea</taxon>
        <taxon>Multicrustacea</taxon>
        <taxon>Malacostraca</taxon>
        <taxon>Eumalacostraca</taxon>
        <taxon>Eucarida</taxon>
        <taxon>Decapoda</taxon>
        <taxon>Pleocyemata</taxon>
        <taxon>Anomura</taxon>
        <taxon>Galatheoidea</taxon>
        <taxon>Porcellanidae</taxon>
        <taxon>Petrolisthes</taxon>
    </lineage>
</organism>
<dbReference type="InterPro" id="IPR045866">
    <property type="entry name" value="FAM210A/B-like"/>
</dbReference>
<accession>A0AAE1FPP9</accession>
<dbReference type="InterPro" id="IPR009688">
    <property type="entry name" value="FAM210A/B-like_dom"/>
</dbReference>
<evidence type="ECO:0000256" key="2">
    <source>
        <dbReference type="SAM" id="Phobius"/>
    </source>
</evidence>
<proteinExistence type="predicted"/>
<keyword evidence="2" id="KW-0472">Membrane</keyword>
<protein>
    <recommendedName>
        <fullName evidence="3">DUF1279 domain-containing protein</fullName>
    </recommendedName>
</protein>
<evidence type="ECO:0000259" key="3">
    <source>
        <dbReference type="Pfam" id="PF06916"/>
    </source>
</evidence>
<feature type="transmembrane region" description="Helical" evidence="2">
    <location>
        <begin position="295"/>
        <end position="318"/>
    </location>
</feature>
<dbReference type="EMBL" id="JAWQEG010001737">
    <property type="protein sequence ID" value="KAK3876992.1"/>
    <property type="molecule type" value="Genomic_DNA"/>
</dbReference>
<keyword evidence="2" id="KW-1133">Transmembrane helix</keyword>
<feature type="domain" description="DUF1279" evidence="3">
    <location>
        <begin position="286"/>
        <end position="421"/>
    </location>
</feature>
<dbReference type="GO" id="GO:0005739">
    <property type="term" value="C:mitochondrion"/>
    <property type="evidence" value="ECO:0007669"/>
    <property type="project" value="TreeGrafter"/>
</dbReference>
<feature type="compositionally biased region" description="Polar residues" evidence="1">
    <location>
        <begin position="372"/>
        <end position="381"/>
    </location>
</feature>
<evidence type="ECO:0000256" key="1">
    <source>
        <dbReference type="SAM" id="MobiDB-lite"/>
    </source>
</evidence>
<dbReference type="PANTHER" id="PTHR21377">
    <property type="entry name" value="PROTEIN FAM210B, MITOCHONDRIAL"/>
    <property type="match status" value="1"/>
</dbReference>
<name>A0AAE1FPP9_PETCI</name>
<evidence type="ECO:0000313" key="5">
    <source>
        <dbReference type="Proteomes" id="UP001286313"/>
    </source>
</evidence>
<dbReference type="PANTHER" id="PTHR21377:SF0">
    <property type="entry name" value="PROTEIN FAM210B, MITOCHONDRIAL"/>
    <property type="match status" value="1"/>
</dbReference>
<dbReference type="Proteomes" id="UP001286313">
    <property type="component" value="Unassembled WGS sequence"/>
</dbReference>
<sequence length="440" mass="47268">MALVVAKSGRVLNWVRHTHTLAGAEFVEKHQQQQPQQKQMHQAVASHVSPPGALIPMPPNVEELQASEKARFSPRRTRDISSKLNQVGAVFGGGFMSSQGSHSSNFNTTSSPSDSRADVYDAHNAVSLSSVMQSNVPKPFEINGKAPVHLNMPGGQWAQGEKYLSGDLQTCHHSNLTSKKHSGTACPSFPVSLGPVSTPFGSQLMQGRKTWYSRGGGGVGGSSLVWLHTRQLSGPNTVCFPQSNTTPVIIVHNRCLCGSVCSRLMHTCTVLMKDQGNTEAELTSRQKLKRAVKDYGATVIVFHVAISLASLGICYLLVSSGVDMTGIFKTLGINMGKLTEGTTGGEIVTDGRVEPSLNTTREPSETKEESVSTDTRGGNTETDIDINTRRAAGAATFVVAYAVHKVFAPARIAITLTSTPFIVRHLRRIGFLKPPKPKTS</sequence>